<gene>
    <name evidence="2" type="ORF">DF223_05090</name>
</gene>
<dbReference type="RefSeq" id="WP_108390203.1">
    <property type="nucleotide sequence ID" value="NZ_CP026949.1"/>
</dbReference>
<dbReference type="PANTHER" id="PTHR13170">
    <property type="entry name" value="O-GLCNACASE"/>
    <property type="match status" value="1"/>
</dbReference>
<sequence>MTIRPYRPGDRADIYDVCVRTGRTGLDATGLYSTDDLLPDIYALPYVDREPELAFVVDNGERVVGYVIATADTREFALWFAETWWPTVAHKYSGTGAAEAPVVEGVTDPRRMLIDEVDEYPAHLHIDLLPDAQGQGFGRRLVDALRAALAERGVRGLHLTMGADNVNAGAFYERLGFSRLASSTRSATTYGMPISVAADAGGQGNRIGLRSNQ</sequence>
<accession>A0A2U1TFP0</accession>
<keyword evidence="3" id="KW-1185">Reference proteome</keyword>
<keyword evidence="2" id="KW-0808">Transferase</keyword>
<name>A0A2U1TFP0_9MICO</name>
<dbReference type="KEGG" id="myl:C3E77_02560"/>
<dbReference type="InterPro" id="IPR000182">
    <property type="entry name" value="GNAT_dom"/>
</dbReference>
<dbReference type="OrthoDB" id="8593648at2"/>
<dbReference type="InterPro" id="IPR016181">
    <property type="entry name" value="Acyl_CoA_acyltransferase"/>
</dbReference>
<reference evidence="3" key="1">
    <citation type="submission" date="2018-04" db="EMBL/GenBank/DDBJ databases">
        <authorList>
            <person name="Liu S."/>
            <person name="Wang Z."/>
            <person name="Li J."/>
        </authorList>
    </citation>
    <scope>NUCLEOTIDE SEQUENCE [LARGE SCALE GENOMIC DNA]</scope>
    <source>
        <strain evidence="3">622</strain>
    </source>
</reference>
<dbReference type="PANTHER" id="PTHR13170:SF16">
    <property type="entry name" value="PROTEIN O-GLCNACASE"/>
    <property type="match status" value="1"/>
</dbReference>
<dbReference type="PROSITE" id="PS51186">
    <property type="entry name" value="GNAT"/>
    <property type="match status" value="1"/>
</dbReference>
<dbReference type="AlphaFoldDB" id="A0A2U1TFP0"/>
<dbReference type="Pfam" id="PF00583">
    <property type="entry name" value="Acetyltransf_1"/>
    <property type="match status" value="1"/>
</dbReference>
<dbReference type="EMBL" id="QEFB01000003">
    <property type="protein sequence ID" value="PWC07715.1"/>
    <property type="molecule type" value="Genomic_DNA"/>
</dbReference>
<evidence type="ECO:0000313" key="3">
    <source>
        <dbReference type="Proteomes" id="UP000244962"/>
    </source>
</evidence>
<evidence type="ECO:0000259" key="1">
    <source>
        <dbReference type="PROSITE" id="PS51186"/>
    </source>
</evidence>
<dbReference type="InterPro" id="IPR051822">
    <property type="entry name" value="Glycosyl_Hydrolase_84"/>
</dbReference>
<dbReference type="Proteomes" id="UP000244962">
    <property type="component" value="Unassembled WGS sequence"/>
</dbReference>
<feature type="domain" description="N-acetyltransferase" evidence="1">
    <location>
        <begin position="1"/>
        <end position="195"/>
    </location>
</feature>
<evidence type="ECO:0000313" key="2">
    <source>
        <dbReference type="EMBL" id="PWC07715.1"/>
    </source>
</evidence>
<proteinExistence type="predicted"/>
<organism evidence="2 3">
    <name type="scientific">Mycetocola zhujimingii</name>
    <dbReference type="NCBI Taxonomy" id="2079792"/>
    <lineage>
        <taxon>Bacteria</taxon>
        <taxon>Bacillati</taxon>
        <taxon>Actinomycetota</taxon>
        <taxon>Actinomycetes</taxon>
        <taxon>Micrococcales</taxon>
        <taxon>Microbacteriaceae</taxon>
        <taxon>Mycetocola</taxon>
    </lineage>
</organism>
<protein>
    <submittedName>
        <fullName evidence="2">N-acetyltransferase</fullName>
    </submittedName>
</protein>
<comment type="caution">
    <text evidence="2">The sequence shown here is derived from an EMBL/GenBank/DDBJ whole genome shotgun (WGS) entry which is preliminary data.</text>
</comment>
<dbReference type="GO" id="GO:0016747">
    <property type="term" value="F:acyltransferase activity, transferring groups other than amino-acyl groups"/>
    <property type="evidence" value="ECO:0007669"/>
    <property type="project" value="InterPro"/>
</dbReference>
<dbReference type="Gene3D" id="3.40.630.30">
    <property type="match status" value="1"/>
</dbReference>
<dbReference type="CDD" id="cd04301">
    <property type="entry name" value="NAT_SF"/>
    <property type="match status" value="1"/>
</dbReference>
<dbReference type="SUPFAM" id="SSF55729">
    <property type="entry name" value="Acyl-CoA N-acyltransferases (Nat)"/>
    <property type="match status" value="1"/>
</dbReference>